<name>A0A1H7GWK8_9PROT</name>
<dbReference type="AlphaFoldDB" id="A0A1H7GWK8"/>
<sequence>MDAPGFTGGTQVLIDREAIYCDCGNGPRVLESE</sequence>
<organism evidence="1 2">
    <name type="scientific">Nitrosovibrio tenuis</name>
    <dbReference type="NCBI Taxonomy" id="1233"/>
    <lineage>
        <taxon>Bacteria</taxon>
        <taxon>Pseudomonadati</taxon>
        <taxon>Pseudomonadota</taxon>
        <taxon>Betaproteobacteria</taxon>
        <taxon>Nitrosomonadales</taxon>
        <taxon>Nitrosomonadaceae</taxon>
        <taxon>Nitrosovibrio</taxon>
    </lineage>
</organism>
<dbReference type="Proteomes" id="UP000198620">
    <property type="component" value="Unassembled WGS sequence"/>
</dbReference>
<dbReference type="EMBL" id="FOBH01000001">
    <property type="protein sequence ID" value="SEK42424.1"/>
    <property type="molecule type" value="Genomic_DNA"/>
</dbReference>
<evidence type="ECO:0000313" key="1">
    <source>
        <dbReference type="EMBL" id="SEK42424.1"/>
    </source>
</evidence>
<evidence type="ECO:0000313" key="2">
    <source>
        <dbReference type="Proteomes" id="UP000198620"/>
    </source>
</evidence>
<keyword evidence="2" id="KW-1185">Reference proteome</keyword>
<proteinExistence type="predicted"/>
<accession>A0A1H7GWK8</accession>
<reference evidence="1 2" key="1">
    <citation type="submission" date="2016-10" db="EMBL/GenBank/DDBJ databases">
        <authorList>
            <person name="de Groot N.N."/>
        </authorList>
    </citation>
    <scope>NUCLEOTIDE SEQUENCE [LARGE SCALE GENOMIC DNA]</scope>
    <source>
        <strain evidence="1 2">Nv1</strain>
    </source>
</reference>
<protein>
    <submittedName>
        <fullName evidence="1">Uncharacterized protein</fullName>
    </submittedName>
</protein>
<gene>
    <name evidence="1" type="ORF">SAMN05216387_101404</name>
</gene>